<keyword evidence="1" id="KW-0812">Transmembrane</keyword>
<keyword evidence="1" id="KW-0472">Membrane</keyword>
<dbReference type="Proteomes" id="UP001431217">
    <property type="component" value="Unassembled WGS sequence"/>
</dbReference>
<evidence type="ECO:0000313" key="2">
    <source>
        <dbReference type="EMBL" id="MCL1633501.1"/>
    </source>
</evidence>
<sequence length="150" mass="16480">MGKSPRWSNASASCRLEWRPSRWLVAAILMLALLGALSLVVSEMPRAWAWPLAAAALAYGGAKARHEARKPAQAWFWPGDGRPATADGVAARDVAVAWRGPLAFVRWRDAAGRWRRQSWWPDTLPAARRRELRLAAASVRASRSAASMAP</sequence>
<dbReference type="EMBL" id="JAMBEP010000001">
    <property type="protein sequence ID" value="MCL1633501.1"/>
    <property type="molecule type" value="Genomic_DNA"/>
</dbReference>
<protein>
    <recommendedName>
        <fullName evidence="4">DUF58 domain-containing protein</fullName>
    </recommendedName>
</protein>
<evidence type="ECO:0000256" key="1">
    <source>
        <dbReference type="SAM" id="Phobius"/>
    </source>
</evidence>
<evidence type="ECO:0008006" key="4">
    <source>
        <dbReference type="Google" id="ProtNLM"/>
    </source>
</evidence>
<keyword evidence="1" id="KW-1133">Transmembrane helix</keyword>
<proteinExistence type="predicted"/>
<evidence type="ECO:0000313" key="3">
    <source>
        <dbReference type="Proteomes" id="UP001431217"/>
    </source>
</evidence>
<comment type="caution">
    <text evidence="2">The sequence shown here is derived from an EMBL/GenBank/DDBJ whole genome shotgun (WGS) entry which is preliminary data.</text>
</comment>
<gene>
    <name evidence="2" type="ORF">M2650_02405</name>
</gene>
<reference evidence="2 3" key="1">
    <citation type="submission" date="2022-05" db="EMBL/GenBank/DDBJ databases">
        <title>Luteimonas sp. SX5, whole genome shotgun sequencing project.</title>
        <authorList>
            <person name="Zhao G."/>
            <person name="Shen L."/>
        </authorList>
    </citation>
    <scope>NUCLEOTIDE SEQUENCE [LARGE SCALE GENOMIC DNA]</scope>
    <source>
        <strain evidence="2 3">SX5</strain>
    </source>
</reference>
<organism evidence="2 3">
    <name type="scientific">Luteimonas galliterrae</name>
    <dbReference type="NCBI Taxonomy" id="2940486"/>
    <lineage>
        <taxon>Bacteria</taxon>
        <taxon>Pseudomonadati</taxon>
        <taxon>Pseudomonadota</taxon>
        <taxon>Gammaproteobacteria</taxon>
        <taxon>Lysobacterales</taxon>
        <taxon>Lysobacteraceae</taxon>
        <taxon>Luteimonas</taxon>
    </lineage>
</organism>
<keyword evidence="3" id="KW-1185">Reference proteome</keyword>
<feature type="transmembrane region" description="Helical" evidence="1">
    <location>
        <begin position="21"/>
        <end position="41"/>
    </location>
</feature>
<accession>A0ABT0MF50</accession>
<name>A0ABT0MF50_9GAMM</name>